<dbReference type="GO" id="GO:0036064">
    <property type="term" value="C:ciliary basal body"/>
    <property type="evidence" value="ECO:0007669"/>
    <property type="project" value="TreeGrafter"/>
</dbReference>
<dbReference type="PANTHER" id="PTHR12241:SF162">
    <property type="entry name" value="TUBULIN MONOGLUTAMYLASE TTLL4"/>
    <property type="match status" value="1"/>
</dbReference>
<evidence type="ECO:0008006" key="9">
    <source>
        <dbReference type="Google" id="ProtNLM"/>
    </source>
</evidence>
<accession>A0AAD9L038</accession>
<keyword evidence="8" id="KW-1185">Reference proteome</keyword>
<gene>
    <name evidence="7" type="ORF">NP493_421g01044</name>
</gene>
<feature type="region of interest" description="Disordered" evidence="6">
    <location>
        <begin position="80"/>
        <end position="105"/>
    </location>
</feature>
<evidence type="ECO:0000256" key="4">
    <source>
        <dbReference type="ARBA" id="ARBA00022741"/>
    </source>
</evidence>
<dbReference type="GO" id="GO:0005874">
    <property type="term" value="C:microtubule"/>
    <property type="evidence" value="ECO:0007669"/>
    <property type="project" value="UniProtKB-KW"/>
</dbReference>
<keyword evidence="2" id="KW-0436">Ligase</keyword>
<dbReference type="GO" id="GO:0070740">
    <property type="term" value="F:tubulin-glutamic acid ligase activity"/>
    <property type="evidence" value="ECO:0007669"/>
    <property type="project" value="TreeGrafter"/>
</dbReference>
<dbReference type="Pfam" id="PF03133">
    <property type="entry name" value="TTL"/>
    <property type="match status" value="1"/>
</dbReference>
<dbReference type="GO" id="GO:0000226">
    <property type="term" value="P:microtubule cytoskeleton organization"/>
    <property type="evidence" value="ECO:0007669"/>
    <property type="project" value="TreeGrafter"/>
</dbReference>
<evidence type="ECO:0000256" key="3">
    <source>
        <dbReference type="ARBA" id="ARBA00022701"/>
    </source>
</evidence>
<feature type="region of interest" description="Disordered" evidence="6">
    <location>
        <begin position="1"/>
        <end position="22"/>
    </location>
</feature>
<dbReference type="GO" id="GO:0005524">
    <property type="term" value="F:ATP binding"/>
    <property type="evidence" value="ECO:0007669"/>
    <property type="project" value="UniProtKB-KW"/>
</dbReference>
<reference evidence="7" key="1">
    <citation type="journal article" date="2023" name="Mol. Biol. Evol.">
        <title>Third-Generation Sequencing Reveals the Adaptive Role of the Epigenome in Three Deep-Sea Polychaetes.</title>
        <authorList>
            <person name="Perez M."/>
            <person name="Aroh O."/>
            <person name="Sun Y."/>
            <person name="Lan Y."/>
            <person name="Juniper S.K."/>
            <person name="Young C.R."/>
            <person name="Angers B."/>
            <person name="Qian P.Y."/>
        </authorList>
    </citation>
    <scope>NUCLEOTIDE SEQUENCE</scope>
    <source>
        <strain evidence="7">R07B-5</strain>
    </source>
</reference>
<dbReference type="PROSITE" id="PS51221">
    <property type="entry name" value="TTL"/>
    <property type="match status" value="1"/>
</dbReference>
<protein>
    <recommendedName>
        <fullName evidence="9">Tubulin polyglutamylase TTLL4</fullName>
    </recommendedName>
</protein>
<evidence type="ECO:0000313" key="8">
    <source>
        <dbReference type="Proteomes" id="UP001209878"/>
    </source>
</evidence>
<evidence type="ECO:0000256" key="5">
    <source>
        <dbReference type="ARBA" id="ARBA00022840"/>
    </source>
</evidence>
<keyword evidence="4" id="KW-0547">Nucleotide-binding</keyword>
<organism evidence="7 8">
    <name type="scientific">Ridgeia piscesae</name>
    <name type="common">Tubeworm</name>
    <dbReference type="NCBI Taxonomy" id="27915"/>
    <lineage>
        <taxon>Eukaryota</taxon>
        <taxon>Metazoa</taxon>
        <taxon>Spiralia</taxon>
        <taxon>Lophotrochozoa</taxon>
        <taxon>Annelida</taxon>
        <taxon>Polychaeta</taxon>
        <taxon>Sedentaria</taxon>
        <taxon>Canalipalpata</taxon>
        <taxon>Sabellida</taxon>
        <taxon>Siboglinidae</taxon>
        <taxon>Ridgeia</taxon>
    </lineage>
</organism>
<evidence type="ECO:0000313" key="7">
    <source>
        <dbReference type="EMBL" id="KAK2180874.1"/>
    </source>
</evidence>
<name>A0AAD9L038_RIDPI</name>
<dbReference type="GO" id="GO:0015631">
    <property type="term" value="F:tubulin binding"/>
    <property type="evidence" value="ECO:0007669"/>
    <property type="project" value="TreeGrafter"/>
</dbReference>
<keyword evidence="3" id="KW-0493">Microtubule</keyword>
<comment type="similarity">
    <text evidence="1">Belongs to the tubulin--tyrosine ligase family.</text>
</comment>
<dbReference type="AlphaFoldDB" id="A0AAD9L038"/>
<dbReference type="PANTHER" id="PTHR12241">
    <property type="entry name" value="TUBULIN POLYGLUTAMYLASE"/>
    <property type="match status" value="1"/>
</dbReference>
<evidence type="ECO:0000256" key="1">
    <source>
        <dbReference type="ARBA" id="ARBA00006820"/>
    </source>
</evidence>
<evidence type="ECO:0000256" key="6">
    <source>
        <dbReference type="SAM" id="MobiDB-lite"/>
    </source>
</evidence>
<sequence length="543" mass="62115">MASTSVVRLSHDRDAAKQEGGSTVVPYSWAPKREPVFYHEPLPAINTRPLIQFCERVPGDGEDYDADWGVDDDEAIDGIDEDIADDSSGDDSDIGPAEGSTTKARLHTATKRMLGLSLHSRASSATASPDHTSRSVTVSPTRVRALSAVSTISSDSELQVALMPSLFPYVPPTINFVLDGQKVESLPWEIRRMLKWRLSPITPNVVKQCIARSHFKITRRSYDWIGYFGKHMKAQGFKAIREYQKVNHFPGSFQMGRKDRLWRNLSRMQVHYGKREFNFFPQTFVLPIDAKLLKRAWDEGGNRHKWIIKPPASARGIGIRVVHKWNQIPKRRQVIVQRYLSRPYLINGSKFDLRLYVYITSYDPLRIYLYDDGLVRFASCKYSYSTKTLSNRYMHLTNYSINKRNDGYKQNDDENVCQGHKWALKALWGYLKKYGINTTAIWENIKDIILKTVISSETFINSLVKSNVRRRYSCHELFGFDVFLDETLKPWIIEVNISPSLHSNSPLDMTIKGGMVKDMLNIAGFQIPDRSEVVSVPWLPAPT</sequence>
<evidence type="ECO:0000256" key="2">
    <source>
        <dbReference type="ARBA" id="ARBA00022598"/>
    </source>
</evidence>
<dbReference type="SUPFAM" id="SSF56059">
    <property type="entry name" value="Glutathione synthetase ATP-binding domain-like"/>
    <property type="match status" value="1"/>
</dbReference>
<keyword evidence="5" id="KW-0067">ATP-binding</keyword>
<feature type="compositionally biased region" description="Acidic residues" evidence="6">
    <location>
        <begin position="80"/>
        <end position="93"/>
    </location>
</feature>
<dbReference type="EMBL" id="JAODUO010000422">
    <property type="protein sequence ID" value="KAK2180874.1"/>
    <property type="molecule type" value="Genomic_DNA"/>
</dbReference>
<dbReference type="Proteomes" id="UP001209878">
    <property type="component" value="Unassembled WGS sequence"/>
</dbReference>
<dbReference type="InterPro" id="IPR004344">
    <property type="entry name" value="TTL/TTLL_fam"/>
</dbReference>
<dbReference type="Gene3D" id="3.30.470.20">
    <property type="entry name" value="ATP-grasp fold, B domain"/>
    <property type="match status" value="1"/>
</dbReference>
<dbReference type="FunFam" id="3.30.470.20:FF:000009">
    <property type="entry name" value="tubulin polyglutamylase TTLL5 isoform X1"/>
    <property type="match status" value="1"/>
</dbReference>
<proteinExistence type="inferred from homology"/>
<comment type="caution">
    <text evidence="7">The sequence shown here is derived from an EMBL/GenBank/DDBJ whole genome shotgun (WGS) entry which is preliminary data.</text>
</comment>